<sequence>MAIFYSEKKAKKTAKPTACQPFLIEGLDYQGLGVAKHQGKTWFIENALPSEEVEIRILDEKRQYGRGQAVRFLKKSPLRQTPSCELYGKCGGCQMQHIPLDLQRETKQQALFQRLQKFQSKPIQFEPMIVGRDKGYRRRARLSISVQNQQVSLGFRQQNSQQIIPLAQCEVLADPLSALLPALQNLLSEWQQKKRLGHIELVQADNTIVLLLRHLGAVNEADQERLLTFARHYHLSLFVMCEEDRIEHWSGELPYYHIHGLKLAFSVRDFIQINGELNHKMVDHALQWLDLQPQDRVLDLFCGMGNFTLPIAQRAGYVVGVEGVAEMVAQAHQNAVTSGLKNVNFYQTNLDESFVDKEWAAESFNKILLDPARNGAYFALDHLCELNPERIVYVSCNPATLVRDAQKLVEKGYFLNKVAMIDMFPHTGHLESILLFCKG</sequence>
<feature type="active site" description="Nucleophile" evidence="11 12">
    <location>
        <position position="396"/>
    </location>
</feature>
<dbReference type="PANTHER" id="PTHR11061">
    <property type="entry name" value="RNA M5U METHYLTRANSFERASE"/>
    <property type="match status" value="1"/>
</dbReference>
<keyword evidence="2 11" id="KW-0698">rRNA processing</keyword>
<evidence type="ECO:0000259" key="14">
    <source>
        <dbReference type="PROSITE" id="PS50926"/>
    </source>
</evidence>
<feature type="binding site" evidence="11 12">
    <location>
        <position position="322"/>
    </location>
    <ligand>
        <name>S-adenosyl-L-methionine</name>
        <dbReference type="ChEBI" id="CHEBI:59789"/>
    </ligand>
</feature>
<keyword evidence="16" id="KW-1185">Reference proteome</keyword>
<evidence type="ECO:0000313" key="16">
    <source>
        <dbReference type="Proteomes" id="UP000190867"/>
    </source>
</evidence>
<organism evidence="15 16">
    <name type="scientific">Haemophilus paracuniculus</name>
    <dbReference type="NCBI Taxonomy" id="734"/>
    <lineage>
        <taxon>Bacteria</taxon>
        <taxon>Pseudomonadati</taxon>
        <taxon>Pseudomonadota</taxon>
        <taxon>Gammaproteobacteria</taxon>
        <taxon>Pasteurellales</taxon>
        <taxon>Pasteurellaceae</taxon>
        <taxon>Haemophilus</taxon>
    </lineage>
</organism>
<dbReference type="Gene3D" id="2.40.50.140">
    <property type="entry name" value="Nucleic acid-binding proteins"/>
    <property type="match status" value="1"/>
</dbReference>
<dbReference type="PROSITE" id="PS01230">
    <property type="entry name" value="TRMA_1"/>
    <property type="match status" value="1"/>
</dbReference>
<feature type="binding site" evidence="11">
    <location>
        <position position="349"/>
    </location>
    <ligand>
        <name>S-adenosyl-L-methionine</name>
        <dbReference type="ChEBI" id="CHEBI:59789"/>
    </ligand>
</feature>
<dbReference type="InterPro" id="IPR030390">
    <property type="entry name" value="MeTrfase_TrmA_AS"/>
</dbReference>
<comment type="caution">
    <text evidence="15">The sequence shown here is derived from an EMBL/GenBank/DDBJ whole genome shotgun (WGS) entry which is preliminary data.</text>
</comment>
<dbReference type="SUPFAM" id="SSF50249">
    <property type="entry name" value="Nucleic acid-binding proteins"/>
    <property type="match status" value="1"/>
</dbReference>
<dbReference type="InterPro" id="IPR002792">
    <property type="entry name" value="TRAM_dom"/>
</dbReference>
<dbReference type="OrthoDB" id="9804590at2"/>
<dbReference type="CDD" id="cd02440">
    <property type="entry name" value="AdoMet_MTases"/>
    <property type="match status" value="1"/>
</dbReference>
<feature type="domain" description="TRAM" evidence="14">
    <location>
        <begin position="10"/>
        <end position="71"/>
    </location>
</feature>
<dbReference type="GO" id="GO:0005506">
    <property type="term" value="F:iron ion binding"/>
    <property type="evidence" value="ECO:0007669"/>
    <property type="project" value="UniProtKB-UniRule"/>
</dbReference>
<dbReference type="Proteomes" id="UP000190867">
    <property type="component" value="Unassembled WGS sequence"/>
</dbReference>
<evidence type="ECO:0000256" key="3">
    <source>
        <dbReference type="ARBA" id="ARBA00022603"/>
    </source>
</evidence>
<feature type="binding site" evidence="11 12">
    <location>
        <position position="301"/>
    </location>
    <ligand>
        <name>S-adenosyl-L-methionine</name>
        <dbReference type="ChEBI" id="CHEBI:59789"/>
    </ligand>
</feature>
<name>A0A1T0AQK4_9PAST</name>
<keyword evidence="6 11" id="KW-0479">Metal-binding</keyword>
<dbReference type="NCBIfam" id="NF009639">
    <property type="entry name" value="PRK13168.1"/>
    <property type="match status" value="1"/>
</dbReference>
<keyword evidence="4 11" id="KW-0808">Transferase</keyword>
<evidence type="ECO:0000256" key="4">
    <source>
        <dbReference type="ARBA" id="ARBA00022679"/>
    </source>
</evidence>
<dbReference type="InterPro" id="IPR010280">
    <property type="entry name" value="U5_MeTrfase_fam"/>
</dbReference>
<evidence type="ECO:0000256" key="9">
    <source>
        <dbReference type="ARBA" id="ARBA00052756"/>
    </source>
</evidence>
<feature type="binding site" evidence="11">
    <location>
        <position position="90"/>
    </location>
    <ligand>
        <name>[4Fe-4S] cluster</name>
        <dbReference type="ChEBI" id="CHEBI:49883"/>
    </ligand>
</feature>
<comment type="catalytic activity">
    <reaction evidence="9 11">
        <text>uridine(1939) in 23S rRNA + S-adenosyl-L-methionine = 5-methyluridine(1939) in 23S rRNA + S-adenosyl-L-homocysteine + H(+)</text>
        <dbReference type="Rhea" id="RHEA:42908"/>
        <dbReference type="Rhea" id="RHEA-COMP:10278"/>
        <dbReference type="Rhea" id="RHEA-COMP:10279"/>
        <dbReference type="ChEBI" id="CHEBI:15378"/>
        <dbReference type="ChEBI" id="CHEBI:57856"/>
        <dbReference type="ChEBI" id="CHEBI:59789"/>
        <dbReference type="ChEBI" id="CHEBI:65315"/>
        <dbReference type="ChEBI" id="CHEBI:74447"/>
        <dbReference type="EC" id="2.1.1.190"/>
    </reaction>
</comment>
<dbReference type="STRING" id="734.B0187_08275"/>
<keyword evidence="7 11" id="KW-0408">Iron</keyword>
<keyword evidence="3 11" id="KW-0489">Methyltransferase</keyword>
<evidence type="ECO:0000256" key="11">
    <source>
        <dbReference type="HAMAP-Rule" id="MF_01010"/>
    </source>
</evidence>
<evidence type="ECO:0000256" key="12">
    <source>
        <dbReference type="PROSITE-ProRule" id="PRU01024"/>
    </source>
</evidence>
<dbReference type="GO" id="GO:0051539">
    <property type="term" value="F:4 iron, 4 sulfur cluster binding"/>
    <property type="evidence" value="ECO:0007669"/>
    <property type="project" value="UniProtKB-KW"/>
</dbReference>
<protein>
    <recommendedName>
        <fullName evidence="11">23S rRNA (uracil(1939)-C(5))-methyltransferase RlmD</fullName>
        <ecNumber evidence="11">2.1.1.190</ecNumber>
    </recommendedName>
    <alternativeName>
        <fullName evidence="11">23S rRNA(m5U1939)-methyltransferase</fullName>
    </alternativeName>
</protein>
<feature type="binding site" evidence="11 12">
    <location>
        <position position="272"/>
    </location>
    <ligand>
        <name>S-adenosyl-L-methionine</name>
        <dbReference type="ChEBI" id="CHEBI:59789"/>
    </ligand>
</feature>
<reference evidence="15 16" key="1">
    <citation type="submission" date="2017-02" db="EMBL/GenBank/DDBJ databases">
        <title>Draft genome sequence of Haemophilus paracuniculus CCUG 43573 type strain.</title>
        <authorList>
            <person name="Engstrom-Jakobsson H."/>
            <person name="Salva-Serra F."/>
            <person name="Thorell K."/>
            <person name="Gonzales-Siles L."/>
            <person name="Karlsson R."/>
            <person name="Boulund F."/>
            <person name="Engstrand L."/>
            <person name="Kristiansson E."/>
            <person name="Moore E."/>
        </authorList>
    </citation>
    <scope>NUCLEOTIDE SEQUENCE [LARGE SCALE GENOMIC DNA]</scope>
    <source>
        <strain evidence="15 16">CCUG 43573</strain>
    </source>
</reference>
<evidence type="ECO:0000256" key="7">
    <source>
        <dbReference type="ARBA" id="ARBA00023004"/>
    </source>
</evidence>
<gene>
    <name evidence="11" type="primary">rlmD</name>
    <name evidence="15" type="ORF">B0187_08275</name>
</gene>
<evidence type="ECO:0000313" key="15">
    <source>
        <dbReference type="EMBL" id="OOR98432.1"/>
    </source>
</evidence>
<accession>A0A1T0AQK4</accession>
<dbReference type="NCBIfam" id="TIGR00479">
    <property type="entry name" value="rumA"/>
    <property type="match status" value="1"/>
</dbReference>
<evidence type="ECO:0000256" key="10">
    <source>
        <dbReference type="ARBA" id="ARBA00059995"/>
    </source>
</evidence>
<dbReference type="Pfam" id="PF01938">
    <property type="entry name" value="TRAM"/>
    <property type="match status" value="1"/>
</dbReference>
<dbReference type="GO" id="GO:0070041">
    <property type="term" value="F:rRNA (uridine-C5-)-methyltransferase activity"/>
    <property type="evidence" value="ECO:0007669"/>
    <property type="project" value="UniProtKB-UniRule"/>
</dbReference>
<feature type="binding site" evidence="11">
    <location>
        <position position="84"/>
    </location>
    <ligand>
        <name>[4Fe-4S] cluster</name>
        <dbReference type="ChEBI" id="CHEBI:49883"/>
    </ligand>
</feature>
<comment type="similarity">
    <text evidence="11">Belongs to the class I-like SAM-binding methyltransferase superfamily. RNA M5U methyltransferase family. RlmD subfamily.</text>
</comment>
<dbReference type="InterPro" id="IPR012340">
    <property type="entry name" value="NA-bd_OB-fold"/>
</dbReference>
<dbReference type="InterPro" id="IPR029063">
    <property type="entry name" value="SAM-dependent_MTases_sf"/>
</dbReference>
<evidence type="ECO:0000256" key="2">
    <source>
        <dbReference type="ARBA" id="ARBA00022552"/>
    </source>
</evidence>
<feature type="binding site" evidence="11">
    <location>
        <position position="169"/>
    </location>
    <ligand>
        <name>[4Fe-4S] cluster</name>
        <dbReference type="ChEBI" id="CHEBI:49883"/>
    </ligand>
</feature>
<dbReference type="FunFam" id="2.40.50.140:FF:000097">
    <property type="entry name" value="23S rRNA (uracil(1939)-C(5))-methyltransferase RlmD"/>
    <property type="match status" value="1"/>
</dbReference>
<dbReference type="RefSeq" id="WP_078237393.1">
    <property type="nucleotide sequence ID" value="NZ_MUYA01000012.1"/>
</dbReference>
<dbReference type="InterPro" id="IPR001566">
    <property type="entry name" value="23S_rRNA_MeTrfase_RlmD"/>
</dbReference>
<evidence type="ECO:0000256" key="1">
    <source>
        <dbReference type="ARBA" id="ARBA00022485"/>
    </source>
</evidence>
<dbReference type="PANTHER" id="PTHR11061:SF49">
    <property type="entry name" value="23S RRNA (URACIL(1939)-C(5))-METHYLTRANSFERASE RLMD"/>
    <property type="match status" value="1"/>
</dbReference>
<feature type="active site" evidence="13">
    <location>
        <position position="396"/>
    </location>
</feature>
<feature type="binding site" evidence="11">
    <location>
        <position position="93"/>
    </location>
    <ligand>
        <name>[4Fe-4S] cluster</name>
        <dbReference type="ChEBI" id="CHEBI:49883"/>
    </ligand>
</feature>
<feature type="binding site" evidence="11 12">
    <location>
        <position position="370"/>
    </location>
    <ligand>
        <name>S-adenosyl-L-methionine</name>
        <dbReference type="ChEBI" id="CHEBI:59789"/>
    </ligand>
</feature>
<evidence type="ECO:0000256" key="13">
    <source>
        <dbReference type="PROSITE-ProRule" id="PRU10015"/>
    </source>
</evidence>
<evidence type="ECO:0000256" key="5">
    <source>
        <dbReference type="ARBA" id="ARBA00022691"/>
    </source>
</evidence>
<keyword evidence="5 11" id="KW-0949">S-adenosyl-L-methionine</keyword>
<dbReference type="HAMAP" id="MF_01010">
    <property type="entry name" value="23SrRNA_methyltr_RlmD"/>
    <property type="match status" value="1"/>
</dbReference>
<dbReference type="GO" id="GO:0070475">
    <property type="term" value="P:rRNA base methylation"/>
    <property type="evidence" value="ECO:0007669"/>
    <property type="project" value="TreeGrafter"/>
</dbReference>
<dbReference type="EC" id="2.1.1.190" evidence="11"/>
<dbReference type="Gene3D" id="3.40.50.150">
    <property type="entry name" value="Vaccinia Virus protein VP39"/>
    <property type="match status" value="1"/>
</dbReference>
<proteinExistence type="inferred from homology"/>
<evidence type="ECO:0000256" key="8">
    <source>
        <dbReference type="ARBA" id="ARBA00023014"/>
    </source>
</evidence>
<dbReference type="PROSITE" id="PS01231">
    <property type="entry name" value="TRMA_2"/>
    <property type="match status" value="1"/>
</dbReference>
<dbReference type="Gene3D" id="2.40.50.1070">
    <property type="match status" value="1"/>
</dbReference>
<comment type="function">
    <text evidence="10 11">Catalyzes the formation of 5-methyl-uridine at position 1939 (m5U1939) in 23S rRNA.</text>
</comment>
<dbReference type="Pfam" id="PF05958">
    <property type="entry name" value="tRNA_U5-meth_tr"/>
    <property type="match status" value="1"/>
</dbReference>
<evidence type="ECO:0000256" key="6">
    <source>
        <dbReference type="ARBA" id="ARBA00022723"/>
    </source>
</evidence>
<dbReference type="EMBL" id="MUYA01000012">
    <property type="protein sequence ID" value="OOR98432.1"/>
    <property type="molecule type" value="Genomic_DNA"/>
</dbReference>
<dbReference type="FunFam" id="3.40.50.150:FF:000009">
    <property type="entry name" value="23S rRNA (Uracil(1939)-C(5))-methyltransferase RlmD"/>
    <property type="match status" value="1"/>
</dbReference>
<keyword evidence="8 11" id="KW-0411">Iron-sulfur</keyword>
<dbReference type="GO" id="GO:0003723">
    <property type="term" value="F:RNA binding"/>
    <property type="evidence" value="ECO:0007669"/>
    <property type="project" value="InterPro"/>
</dbReference>
<dbReference type="PROSITE" id="PS51687">
    <property type="entry name" value="SAM_MT_RNA_M5U"/>
    <property type="match status" value="1"/>
</dbReference>
<dbReference type="AlphaFoldDB" id="A0A1T0AQK4"/>
<dbReference type="PROSITE" id="PS50926">
    <property type="entry name" value="TRAM"/>
    <property type="match status" value="1"/>
</dbReference>
<dbReference type="SUPFAM" id="SSF53335">
    <property type="entry name" value="S-adenosyl-L-methionine-dependent methyltransferases"/>
    <property type="match status" value="1"/>
</dbReference>
<dbReference type="InterPro" id="IPR030391">
    <property type="entry name" value="MeTrfase_TrmA_CS"/>
</dbReference>
<keyword evidence="1 11" id="KW-0004">4Fe-4S</keyword>
<feature type="binding site" evidence="11">
    <location>
        <position position="306"/>
    </location>
    <ligand>
        <name>S-adenosyl-L-methionine</name>
        <dbReference type="ChEBI" id="CHEBI:59789"/>
    </ligand>
</feature>